<evidence type="ECO:0000313" key="5">
    <source>
        <dbReference type="EMBL" id="KAK4528118.1"/>
    </source>
</evidence>
<dbReference type="SUPFAM" id="SSF50891">
    <property type="entry name" value="Cyclophilin-like"/>
    <property type="match status" value="1"/>
</dbReference>
<dbReference type="PROSITE" id="PS50072">
    <property type="entry name" value="CSA_PPIASE_2"/>
    <property type="match status" value="1"/>
</dbReference>
<evidence type="ECO:0000256" key="1">
    <source>
        <dbReference type="ARBA" id="ARBA00004123"/>
    </source>
</evidence>
<feature type="compositionally biased region" description="Basic and acidic residues" evidence="3">
    <location>
        <begin position="246"/>
        <end position="255"/>
    </location>
</feature>
<dbReference type="GO" id="GO:0071013">
    <property type="term" value="C:catalytic step 2 spliceosome"/>
    <property type="evidence" value="ECO:0007669"/>
    <property type="project" value="TreeGrafter"/>
</dbReference>
<feature type="domain" description="PPIase cyclophilin-type" evidence="4">
    <location>
        <begin position="12"/>
        <end position="168"/>
    </location>
</feature>
<dbReference type="InterPro" id="IPR044666">
    <property type="entry name" value="Cyclophilin_A-like"/>
</dbReference>
<dbReference type="Proteomes" id="UP001300502">
    <property type="component" value="Unassembled WGS sequence"/>
</dbReference>
<comment type="subcellular location">
    <subcellularLocation>
        <location evidence="1">Nucleus</location>
    </subcellularLocation>
</comment>
<comment type="caution">
    <text evidence="5">The sequence shown here is derived from an EMBL/GenBank/DDBJ whole genome shotgun (WGS) entry which is preliminary data.</text>
</comment>
<dbReference type="InterPro" id="IPR029000">
    <property type="entry name" value="Cyclophilin-like_dom_sf"/>
</dbReference>
<dbReference type="Gene3D" id="2.40.100.10">
    <property type="entry name" value="Cyclophilin-like"/>
    <property type="match status" value="1"/>
</dbReference>
<name>A0AAV9ILF2_9RHOD</name>
<feature type="compositionally biased region" description="Basic and acidic residues" evidence="3">
    <location>
        <begin position="388"/>
        <end position="400"/>
    </location>
</feature>
<evidence type="ECO:0000256" key="3">
    <source>
        <dbReference type="SAM" id="MobiDB-lite"/>
    </source>
</evidence>
<gene>
    <name evidence="5" type="ORF">GAYE_SCF51G6052</name>
</gene>
<accession>A0AAV9ILF2</accession>
<evidence type="ECO:0000256" key="2">
    <source>
        <dbReference type="ARBA" id="ARBA00023242"/>
    </source>
</evidence>
<feature type="region of interest" description="Disordered" evidence="3">
    <location>
        <begin position="386"/>
        <end position="418"/>
    </location>
</feature>
<proteinExistence type="predicted"/>
<reference evidence="5 6" key="1">
    <citation type="submission" date="2022-07" db="EMBL/GenBank/DDBJ databases">
        <title>Genome-wide signatures of adaptation to extreme environments.</title>
        <authorList>
            <person name="Cho C.H."/>
            <person name="Yoon H.S."/>
        </authorList>
    </citation>
    <scope>NUCLEOTIDE SEQUENCE [LARGE SCALE GENOMIC DNA]</scope>
    <source>
        <strain evidence="5 6">108.79 E11</strain>
    </source>
</reference>
<organism evidence="5 6">
    <name type="scientific">Galdieria yellowstonensis</name>
    <dbReference type="NCBI Taxonomy" id="3028027"/>
    <lineage>
        <taxon>Eukaryota</taxon>
        <taxon>Rhodophyta</taxon>
        <taxon>Bangiophyceae</taxon>
        <taxon>Galdieriales</taxon>
        <taxon>Galdieriaceae</taxon>
        <taxon>Galdieria</taxon>
    </lineage>
</organism>
<feature type="region of interest" description="Disordered" evidence="3">
    <location>
        <begin position="208"/>
        <end position="327"/>
    </location>
</feature>
<dbReference type="Pfam" id="PF00160">
    <property type="entry name" value="Pro_isomerase"/>
    <property type="match status" value="1"/>
</dbReference>
<protein>
    <recommendedName>
        <fullName evidence="4">PPIase cyclophilin-type domain-containing protein</fullName>
    </recommendedName>
</protein>
<keyword evidence="2" id="KW-0539">Nucleus</keyword>
<dbReference type="AlphaFoldDB" id="A0AAV9ILF2"/>
<evidence type="ECO:0000259" key="4">
    <source>
        <dbReference type="PROSITE" id="PS50072"/>
    </source>
</evidence>
<dbReference type="PANTHER" id="PTHR45625:SF6">
    <property type="entry name" value="SPLICEOSOME-ASSOCIATED PROTEIN CWC27 HOMOLOG"/>
    <property type="match status" value="1"/>
</dbReference>
<dbReference type="PRINTS" id="PR00153">
    <property type="entry name" value="CSAPPISMRASE"/>
</dbReference>
<sequence>MCVCVWMSEPATYGKVVLKTTVGDIEIELWSKETPKACRNFIQLCLSGYFDGCDFHRVSKGFLVQTGDPTGTGTGGQSIYGAPFPNEIHSRLKFRHRGMVAMACNEPNQNTSQFFITLDRCEWLNGKHTIFGKVVGNTIFNVLRIADWSPVDENERPQEPVRITSTLVLSNPFDDIVLQPTKVEQQQPKQPDTLPLQQVAKRKTSVLSFADDEEEQESFEKPSLVHPRIEKEVQVTEKIVSTPKKSPKDEEHCKETQPTNEDEPTTTPQEPTFTNQTPQEQETTEEKPLLHEYEQLKQKWKQHKTMTVSLQSQHKDEEKINQEAPFMSPVEARRLKYATKRRNANLRQEETLKRLKEFRNNLRHSVVSSEEEKEDKTWLSHRLQFPQESKEKDEIDRSNDYEVFDPLQDKRGTSIGRS</sequence>
<dbReference type="InterPro" id="IPR002130">
    <property type="entry name" value="Cyclophilin-type_PPIase_dom"/>
</dbReference>
<feature type="compositionally biased region" description="Basic and acidic residues" evidence="3">
    <location>
        <begin position="284"/>
        <end position="297"/>
    </location>
</feature>
<dbReference type="EMBL" id="JANCYU010000060">
    <property type="protein sequence ID" value="KAK4528118.1"/>
    <property type="molecule type" value="Genomic_DNA"/>
</dbReference>
<keyword evidence="6" id="KW-1185">Reference proteome</keyword>
<dbReference type="PANTHER" id="PTHR45625">
    <property type="entry name" value="PEPTIDYL-PROLYL CIS-TRANS ISOMERASE-RELATED"/>
    <property type="match status" value="1"/>
</dbReference>
<evidence type="ECO:0000313" key="6">
    <source>
        <dbReference type="Proteomes" id="UP001300502"/>
    </source>
</evidence>
<feature type="compositionally biased region" description="Low complexity" evidence="3">
    <location>
        <begin position="265"/>
        <end position="281"/>
    </location>
</feature>
<dbReference type="GO" id="GO:0003755">
    <property type="term" value="F:peptidyl-prolyl cis-trans isomerase activity"/>
    <property type="evidence" value="ECO:0007669"/>
    <property type="project" value="InterPro"/>
</dbReference>